<keyword evidence="2" id="KW-1003">Cell membrane</keyword>
<evidence type="ECO:0000313" key="9">
    <source>
        <dbReference type="EMBL" id="KAK9804402.1"/>
    </source>
</evidence>
<keyword evidence="5 7" id="KW-0472">Membrane</keyword>
<feature type="transmembrane region" description="Helical" evidence="7">
    <location>
        <begin position="253"/>
        <end position="275"/>
    </location>
</feature>
<evidence type="ECO:0000256" key="7">
    <source>
        <dbReference type="SAM" id="Phobius"/>
    </source>
</evidence>
<organism evidence="9 10">
    <name type="scientific">[Myrmecia] bisecta</name>
    <dbReference type="NCBI Taxonomy" id="41462"/>
    <lineage>
        <taxon>Eukaryota</taxon>
        <taxon>Viridiplantae</taxon>
        <taxon>Chlorophyta</taxon>
        <taxon>core chlorophytes</taxon>
        <taxon>Trebouxiophyceae</taxon>
        <taxon>Trebouxiales</taxon>
        <taxon>Trebouxiaceae</taxon>
        <taxon>Myrmecia</taxon>
    </lineage>
</organism>
<dbReference type="PANTHER" id="PTHR12677">
    <property type="entry name" value="GOLGI APPARATUS MEMBRANE PROTEIN TVP38-RELATED"/>
    <property type="match status" value="1"/>
</dbReference>
<dbReference type="InterPro" id="IPR032816">
    <property type="entry name" value="VTT_dom"/>
</dbReference>
<feature type="transmembrane region" description="Helical" evidence="7">
    <location>
        <begin position="100"/>
        <end position="123"/>
    </location>
</feature>
<sequence length="370" mass="39180">MAPAAHFNTVQLITDPSDSPPQSDLLPLVVPNSDSKLNRKASGQPGTSAARDACAGHAAPRIALAFMIILLVAVISQLLDGDRLAALIEWIDEKPLEGSMFFMGIDIVAVSVMFPGAILNLAAGAVFGVVKGSCIVWVGTSIGQTIAFTIGRYLLRDAVMDFMTRKYPKWVVIDQALSKEGWKLIPLLRLSPIVPWNVLNYALSITGVNLVPYIVSSAVSIIPWTISFVYFGSLAHTMADIIDGKAGPDSGTTLVFVAISGVLIAVVVCYTTIIARRAIKEALHNSGPAGSEIADELDSFSVMASPRSDILSLRDSEFSPLRGAAGGAVDHYAADDVESVTSCSSARGTPVGPGDRKLRTSDRRFGPGLL</sequence>
<dbReference type="PANTHER" id="PTHR12677:SF59">
    <property type="entry name" value="GOLGI APPARATUS MEMBRANE PROTEIN TVP38-RELATED"/>
    <property type="match status" value="1"/>
</dbReference>
<dbReference type="AlphaFoldDB" id="A0AAW1P8N2"/>
<gene>
    <name evidence="9" type="ORF">WJX72_011081</name>
</gene>
<feature type="region of interest" description="Disordered" evidence="6">
    <location>
        <begin position="342"/>
        <end position="370"/>
    </location>
</feature>
<dbReference type="Pfam" id="PF09335">
    <property type="entry name" value="VTT_dom"/>
    <property type="match status" value="1"/>
</dbReference>
<feature type="transmembrane region" description="Helical" evidence="7">
    <location>
        <begin position="210"/>
        <end position="233"/>
    </location>
</feature>
<keyword evidence="10" id="KW-1185">Reference proteome</keyword>
<feature type="compositionally biased region" description="Basic and acidic residues" evidence="6">
    <location>
        <begin position="354"/>
        <end position="370"/>
    </location>
</feature>
<evidence type="ECO:0000256" key="4">
    <source>
        <dbReference type="ARBA" id="ARBA00022989"/>
    </source>
</evidence>
<dbReference type="Proteomes" id="UP001489004">
    <property type="component" value="Unassembled WGS sequence"/>
</dbReference>
<evidence type="ECO:0000256" key="2">
    <source>
        <dbReference type="ARBA" id="ARBA00022475"/>
    </source>
</evidence>
<comment type="caution">
    <text evidence="9">The sequence shown here is derived from an EMBL/GenBank/DDBJ whole genome shotgun (WGS) entry which is preliminary data.</text>
</comment>
<name>A0AAW1P8N2_9CHLO</name>
<protein>
    <recommendedName>
        <fullName evidence="8">VTT domain-containing protein</fullName>
    </recommendedName>
</protein>
<evidence type="ECO:0000256" key="3">
    <source>
        <dbReference type="ARBA" id="ARBA00022692"/>
    </source>
</evidence>
<evidence type="ECO:0000313" key="10">
    <source>
        <dbReference type="Proteomes" id="UP001489004"/>
    </source>
</evidence>
<reference evidence="9 10" key="1">
    <citation type="journal article" date="2024" name="Nat. Commun.">
        <title>Phylogenomics reveals the evolutionary origins of lichenization in chlorophyte algae.</title>
        <authorList>
            <person name="Puginier C."/>
            <person name="Libourel C."/>
            <person name="Otte J."/>
            <person name="Skaloud P."/>
            <person name="Haon M."/>
            <person name="Grisel S."/>
            <person name="Petersen M."/>
            <person name="Berrin J.G."/>
            <person name="Delaux P.M."/>
            <person name="Dal Grande F."/>
            <person name="Keller J."/>
        </authorList>
    </citation>
    <scope>NUCLEOTIDE SEQUENCE [LARGE SCALE GENOMIC DNA]</scope>
    <source>
        <strain evidence="9 10">SAG 2043</strain>
    </source>
</reference>
<comment type="subcellular location">
    <subcellularLocation>
        <location evidence="1">Cell membrane</location>
        <topology evidence="1">Multi-pass membrane protein</topology>
    </subcellularLocation>
</comment>
<dbReference type="InterPro" id="IPR015414">
    <property type="entry name" value="TMEM64"/>
</dbReference>
<feature type="transmembrane region" description="Helical" evidence="7">
    <location>
        <begin position="58"/>
        <end position="79"/>
    </location>
</feature>
<evidence type="ECO:0000256" key="5">
    <source>
        <dbReference type="ARBA" id="ARBA00023136"/>
    </source>
</evidence>
<evidence type="ECO:0000259" key="8">
    <source>
        <dbReference type="Pfam" id="PF09335"/>
    </source>
</evidence>
<dbReference type="GO" id="GO:0005886">
    <property type="term" value="C:plasma membrane"/>
    <property type="evidence" value="ECO:0007669"/>
    <property type="project" value="UniProtKB-SubCell"/>
</dbReference>
<evidence type="ECO:0000256" key="6">
    <source>
        <dbReference type="SAM" id="MobiDB-lite"/>
    </source>
</evidence>
<accession>A0AAW1P8N2</accession>
<keyword evidence="4 7" id="KW-1133">Transmembrane helix</keyword>
<feature type="domain" description="VTT" evidence="8">
    <location>
        <begin position="114"/>
        <end position="233"/>
    </location>
</feature>
<dbReference type="EMBL" id="JALJOR010000018">
    <property type="protein sequence ID" value="KAK9804402.1"/>
    <property type="molecule type" value="Genomic_DNA"/>
</dbReference>
<keyword evidence="3 7" id="KW-0812">Transmembrane</keyword>
<feature type="transmembrane region" description="Helical" evidence="7">
    <location>
        <begin position="135"/>
        <end position="155"/>
    </location>
</feature>
<proteinExistence type="predicted"/>
<evidence type="ECO:0000256" key="1">
    <source>
        <dbReference type="ARBA" id="ARBA00004651"/>
    </source>
</evidence>